<sequence>MHHHWVTATLQASFHLLLWTSYASANPQNPPAEGEDAPFRSPLITPENETNAHTGVERIFARKPGKTTSSALPEPTPGTSGLQDRKFYEPKPRLRFHGSTIDRSLKSSITGGPGMKGVNQQRLRVIKEAYRNPLLRDPPPRIRDFTERITDPIAAVVRRLGGHSVGGFALALIRDSSEEGLMSSMTRAQRIEYNLARANFLLGLFDPNRYPTPQPHPTRELPPPEATGCSEDGTPLYKYWYHWNPFKNDGSLREDRSRPYQLIPKRGGCYLPYPGAVGSYFTDCLPPTVKGTEGGFPPRLTDFPGGLGSIWHFRDPELPIHESSSSLATSVNSDDICWRPAGVPQQREEQRLELEEMMRFMDGNPGLASVQRAGNLVYDIMLMVAGDVPQGMAAVHDGCVGVIVTYIMDLAPHFIEILLLMWYEMAAQYSRQKRSSPGTNNSNETESRRWLCEWLLHDVPVYYQRDEIPVMNGLYVDCNRPSERIRSIEIGNLTYEYICDAFQGTVMSMHSKDGNSIVPSILVECSANTSNAPTTTTTTQSPATGGNLITYNNDVSNSGAPSSSGSPQQDSCSFITDLQLGFQLDRRGGSATTDTISFTFNSATHRETIVQNPWSGFHSWVKLNTSSLFTDPQNMLLKDIHSIQLYTHRNQEYDDGWGLQSLKLQAKCHGSDITWEVDKWSNLNAWLFRDQSVEDAMLWQDTIQVTDWKPNNYLSTCRVFDSLEFSLFRGPHRDGLGDQSDLLFKYAGRHAIKFDAKMGWQPWQTIDIHQKWASSTISIEEIRWLGIRQLFVGEPENHGWDIPRFRIRGHCQGTHRHLVLRFDNIHPQKHEYQGQKGYAIWETAVNPQRDWLLLSDCSRFDQLTFKIGISGDILAGTTNSLYFSFERDRHDSPPEQFITTGTIENHMYHINVDMRKMFGTDYVHMEDLDYVKVFDRTWGMKADPWKATKIFLEARCADDHSQIYVHEDIFVEKLVHSSWSPDTDVSRDIDITKWHLYDWAPRTNEVVQTHLHDGSEF</sequence>
<accession>A0A2C5Z9S3</accession>
<dbReference type="STRING" id="2004952.A0A2C5Z9S3"/>
<dbReference type="Proteomes" id="UP000226431">
    <property type="component" value="Unassembled WGS sequence"/>
</dbReference>
<evidence type="ECO:0000313" key="4">
    <source>
        <dbReference type="Proteomes" id="UP000226431"/>
    </source>
</evidence>
<name>A0A2C5Z9S3_9HYPO</name>
<feature type="region of interest" description="Disordered" evidence="1">
    <location>
        <begin position="27"/>
        <end position="87"/>
    </location>
</feature>
<dbReference type="AlphaFoldDB" id="A0A2C5Z9S3"/>
<evidence type="ECO:0000256" key="2">
    <source>
        <dbReference type="SAM" id="SignalP"/>
    </source>
</evidence>
<organism evidence="3 4">
    <name type="scientific">Ophiocordyceps camponoti-rufipedis</name>
    <dbReference type="NCBI Taxonomy" id="2004952"/>
    <lineage>
        <taxon>Eukaryota</taxon>
        <taxon>Fungi</taxon>
        <taxon>Dikarya</taxon>
        <taxon>Ascomycota</taxon>
        <taxon>Pezizomycotina</taxon>
        <taxon>Sordariomycetes</taxon>
        <taxon>Hypocreomycetidae</taxon>
        <taxon>Hypocreales</taxon>
        <taxon>Ophiocordycipitaceae</taxon>
        <taxon>Ophiocordyceps</taxon>
    </lineage>
</organism>
<gene>
    <name evidence="3" type="ORF">CDD80_1946</name>
</gene>
<reference evidence="3 4" key="1">
    <citation type="submission" date="2017-06" db="EMBL/GenBank/DDBJ databases">
        <title>Ant-infecting Ophiocordyceps genomes reveal a high diversity of potential behavioral manipulation genes and a possible major role for enterotoxins.</title>
        <authorList>
            <person name="De Bekker C."/>
            <person name="Evans H.C."/>
            <person name="Brachmann A."/>
            <person name="Hughes D.P."/>
        </authorList>
    </citation>
    <scope>NUCLEOTIDE SEQUENCE [LARGE SCALE GENOMIC DNA]</scope>
    <source>
        <strain evidence="3 4">Map16</strain>
    </source>
</reference>
<keyword evidence="2" id="KW-0732">Signal</keyword>
<feature type="chain" id="PRO_5013129789" evidence="2">
    <location>
        <begin position="26"/>
        <end position="1017"/>
    </location>
</feature>
<proteinExistence type="predicted"/>
<evidence type="ECO:0000256" key="1">
    <source>
        <dbReference type="SAM" id="MobiDB-lite"/>
    </source>
</evidence>
<keyword evidence="4" id="KW-1185">Reference proteome</keyword>
<feature type="region of interest" description="Disordered" evidence="1">
    <location>
        <begin position="531"/>
        <end position="571"/>
    </location>
</feature>
<feature type="compositionally biased region" description="Polar residues" evidence="1">
    <location>
        <begin position="66"/>
        <end position="82"/>
    </location>
</feature>
<comment type="caution">
    <text evidence="3">The sequence shown here is derived from an EMBL/GenBank/DDBJ whole genome shotgun (WGS) entry which is preliminary data.</text>
</comment>
<protein>
    <submittedName>
        <fullName evidence="3">Uncharacterized protein</fullName>
    </submittedName>
</protein>
<evidence type="ECO:0000313" key="3">
    <source>
        <dbReference type="EMBL" id="PHH75911.1"/>
    </source>
</evidence>
<dbReference type="EMBL" id="NJES01000189">
    <property type="protein sequence ID" value="PHH75911.1"/>
    <property type="molecule type" value="Genomic_DNA"/>
</dbReference>
<dbReference type="OrthoDB" id="4921576at2759"/>
<feature type="signal peptide" evidence="2">
    <location>
        <begin position="1"/>
        <end position="25"/>
    </location>
</feature>